<organism evidence="7 8">
    <name type="scientific">Effrenium voratum</name>
    <dbReference type="NCBI Taxonomy" id="2562239"/>
    <lineage>
        <taxon>Eukaryota</taxon>
        <taxon>Sar</taxon>
        <taxon>Alveolata</taxon>
        <taxon>Dinophyceae</taxon>
        <taxon>Suessiales</taxon>
        <taxon>Symbiodiniaceae</taxon>
        <taxon>Effrenium</taxon>
    </lineage>
</organism>
<dbReference type="InterPro" id="IPR005123">
    <property type="entry name" value="Oxoglu/Fe-dep_dioxygenase_dom"/>
</dbReference>
<evidence type="ECO:0000313" key="7">
    <source>
        <dbReference type="EMBL" id="CAJ1381155.1"/>
    </source>
</evidence>
<name>A0AA36I555_9DINO</name>
<dbReference type="GO" id="GO:0005506">
    <property type="term" value="F:iron ion binding"/>
    <property type="evidence" value="ECO:0007669"/>
    <property type="project" value="InterPro"/>
</dbReference>
<evidence type="ECO:0000256" key="2">
    <source>
        <dbReference type="ARBA" id="ARBA00022723"/>
    </source>
</evidence>
<dbReference type="InterPro" id="IPR045054">
    <property type="entry name" value="P4HA-like"/>
</dbReference>
<dbReference type="InterPro" id="IPR044862">
    <property type="entry name" value="Pro_4_hyd_alph_FE2OG_OXY"/>
</dbReference>
<dbReference type="Proteomes" id="UP001178507">
    <property type="component" value="Unassembled WGS sequence"/>
</dbReference>
<dbReference type="Gene3D" id="2.60.120.620">
    <property type="entry name" value="q2cbj1_9rhob like domain"/>
    <property type="match status" value="1"/>
</dbReference>
<feature type="domain" description="Fe2OG dioxygenase" evidence="6">
    <location>
        <begin position="97"/>
        <end position="206"/>
    </location>
</feature>
<dbReference type="SMART" id="SM00702">
    <property type="entry name" value="P4Hc"/>
    <property type="match status" value="1"/>
</dbReference>
<comment type="caution">
    <text evidence="7">The sequence shown here is derived from an EMBL/GenBank/DDBJ whole genome shotgun (WGS) entry which is preliminary data.</text>
</comment>
<evidence type="ECO:0000256" key="3">
    <source>
        <dbReference type="ARBA" id="ARBA00022964"/>
    </source>
</evidence>
<keyword evidence="2" id="KW-0479">Metal-binding</keyword>
<dbReference type="PANTHER" id="PTHR10869">
    <property type="entry name" value="PROLYL 4-HYDROXYLASE ALPHA SUBUNIT"/>
    <property type="match status" value="1"/>
</dbReference>
<keyword evidence="4" id="KW-0560">Oxidoreductase</keyword>
<dbReference type="InterPro" id="IPR006620">
    <property type="entry name" value="Pro_4_hyd_alph"/>
</dbReference>
<dbReference type="EMBL" id="CAUJNA010000781">
    <property type="protein sequence ID" value="CAJ1381155.1"/>
    <property type="molecule type" value="Genomic_DNA"/>
</dbReference>
<accession>A0AA36I555</accession>
<proteinExistence type="predicted"/>
<dbReference type="GO" id="GO:0031418">
    <property type="term" value="F:L-ascorbic acid binding"/>
    <property type="evidence" value="ECO:0007669"/>
    <property type="project" value="InterPro"/>
</dbReference>
<gene>
    <name evidence="7" type="ORF">EVOR1521_LOCUS8932</name>
</gene>
<dbReference type="Pfam" id="PF13640">
    <property type="entry name" value="2OG-FeII_Oxy_3"/>
    <property type="match status" value="1"/>
</dbReference>
<dbReference type="PANTHER" id="PTHR10869:SF226">
    <property type="entry name" value="PROLYL 4-HYDROXYLASE ALPHA SUBUNIT DOMAIN-CONTAINING PROTEIN"/>
    <property type="match status" value="1"/>
</dbReference>
<evidence type="ECO:0000256" key="1">
    <source>
        <dbReference type="ARBA" id="ARBA00001961"/>
    </source>
</evidence>
<keyword evidence="3" id="KW-0223">Dioxygenase</keyword>
<protein>
    <recommendedName>
        <fullName evidence="6">Fe2OG dioxygenase domain-containing protein</fullName>
    </recommendedName>
</protein>
<evidence type="ECO:0000256" key="5">
    <source>
        <dbReference type="ARBA" id="ARBA00023004"/>
    </source>
</evidence>
<reference evidence="7" key="1">
    <citation type="submission" date="2023-08" db="EMBL/GenBank/DDBJ databases">
        <authorList>
            <person name="Chen Y."/>
            <person name="Shah S."/>
            <person name="Dougan E. K."/>
            <person name="Thang M."/>
            <person name="Chan C."/>
        </authorList>
    </citation>
    <scope>NUCLEOTIDE SEQUENCE</scope>
</reference>
<sequence length="239" mass="26549">MQGVEGGFHEINSSYPGLQLVRRQPHIFLVHDFFTASECRRLIGKALASGSMVPAGVFGPTGQQSPSRTSSQCLCPQAEVPTLLRKVTDLLACVPRNLEAFQIIRYQEGEFFKAHGDFSTNGTRSSAGFIDCSRLATLFVYLNDVARGGETEFPNSQPPLRITPKRGLAVVHFPASKAHISDAKRTRHQSLAAVEEKWLLATWLWSGPRSEDRRKLEELGRGFSHAWPEAYEPLNSDLI</sequence>
<dbReference type="GO" id="GO:0004656">
    <property type="term" value="F:procollagen-proline 4-dioxygenase activity"/>
    <property type="evidence" value="ECO:0007669"/>
    <property type="project" value="TreeGrafter"/>
</dbReference>
<dbReference type="PROSITE" id="PS51471">
    <property type="entry name" value="FE2OG_OXY"/>
    <property type="match status" value="1"/>
</dbReference>
<dbReference type="GO" id="GO:0005783">
    <property type="term" value="C:endoplasmic reticulum"/>
    <property type="evidence" value="ECO:0007669"/>
    <property type="project" value="TreeGrafter"/>
</dbReference>
<keyword evidence="8" id="KW-1185">Reference proteome</keyword>
<evidence type="ECO:0000259" key="6">
    <source>
        <dbReference type="PROSITE" id="PS51471"/>
    </source>
</evidence>
<dbReference type="AlphaFoldDB" id="A0AA36I555"/>
<comment type="cofactor">
    <cofactor evidence="1">
        <name>L-ascorbate</name>
        <dbReference type="ChEBI" id="CHEBI:38290"/>
    </cofactor>
</comment>
<evidence type="ECO:0000313" key="8">
    <source>
        <dbReference type="Proteomes" id="UP001178507"/>
    </source>
</evidence>
<keyword evidence="5" id="KW-0408">Iron</keyword>
<evidence type="ECO:0000256" key="4">
    <source>
        <dbReference type="ARBA" id="ARBA00023002"/>
    </source>
</evidence>